<name>A0A7K7LEQ1_9AVES</name>
<sequence>ASVHPSLSGSCAPFSLSIRLENVTSTTIQFSWKPQGGSRDSPYRVRLWEGSREIENRNINETSIAFGSLLSDHEYKISVDVLTCSMSINTSMTVRTAAKVLNGTTRITNEDFLPEYENKSSKAFKDFETRFIMEIKRHLPEEMLKLIKE</sequence>
<comment type="caution">
    <text evidence="3">The sequence shown here is derived from an EMBL/GenBank/DDBJ whole genome shotgun (WGS) entry which is preliminary data.</text>
</comment>
<evidence type="ECO:0000259" key="1">
    <source>
        <dbReference type="PROSITE" id="PS50024"/>
    </source>
</evidence>
<organism evidence="3 4">
    <name type="scientific">Asarcornis scutulata</name>
    <dbReference type="NCBI Taxonomy" id="75869"/>
    <lineage>
        <taxon>Eukaryota</taxon>
        <taxon>Metazoa</taxon>
        <taxon>Chordata</taxon>
        <taxon>Craniata</taxon>
        <taxon>Vertebrata</taxon>
        <taxon>Euteleostomi</taxon>
        <taxon>Archelosauria</taxon>
        <taxon>Archosauria</taxon>
        <taxon>Dinosauria</taxon>
        <taxon>Saurischia</taxon>
        <taxon>Theropoda</taxon>
        <taxon>Coelurosauria</taxon>
        <taxon>Aves</taxon>
        <taxon>Neognathae</taxon>
        <taxon>Galloanserae</taxon>
        <taxon>Anseriformes</taxon>
        <taxon>Anatidae</taxon>
        <taxon>Anatinae</taxon>
        <taxon>Asarcornis</taxon>
    </lineage>
</organism>
<evidence type="ECO:0000313" key="3">
    <source>
        <dbReference type="EMBL" id="NWZ28959.1"/>
    </source>
</evidence>
<dbReference type="EMBL" id="VZSO01000594">
    <property type="protein sequence ID" value="NWZ28959.1"/>
    <property type="molecule type" value="Genomic_DNA"/>
</dbReference>
<dbReference type="PROSITE" id="PS50853">
    <property type="entry name" value="FN3"/>
    <property type="match status" value="1"/>
</dbReference>
<reference evidence="3 4" key="1">
    <citation type="submission" date="2019-09" db="EMBL/GenBank/DDBJ databases">
        <title>Bird 10,000 Genomes (B10K) Project - Family phase.</title>
        <authorList>
            <person name="Zhang G."/>
        </authorList>
    </citation>
    <scope>NUCLEOTIDE SEQUENCE [LARGE SCALE GENOMIC DNA]</scope>
    <source>
        <strain evidence="3">OUT-0051</strain>
        <tissue evidence="3">Kidney</tissue>
    </source>
</reference>
<feature type="non-terminal residue" evidence="3">
    <location>
        <position position="149"/>
    </location>
</feature>
<evidence type="ECO:0000313" key="4">
    <source>
        <dbReference type="Proteomes" id="UP000525565"/>
    </source>
</evidence>
<proteinExistence type="predicted"/>
<protein>
    <submittedName>
        <fullName evidence="3">UROL1 protein</fullName>
    </submittedName>
</protein>
<dbReference type="Proteomes" id="UP000525565">
    <property type="component" value="Unassembled WGS sequence"/>
</dbReference>
<dbReference type="InterPro" id="IPR000082">
    <property type="entry name" value="SEA_dom"/>
</dbReference>
<keyword evidence="4" id="KW-1185">Reference proteome</keyword>
<dbReference type="InterPro" id="IPR003961">
    <property type="entry name" value="FN3_dom"/>
</dbReference>
<dbReference type="CDD" id="cd00063">
    <property type="entry name" value="FN3"/>
    <property type="match status" value="1"/>
</dbReference>
<evidence type="ECO:0000259" key="2">
    <source>
        <dbReference type="PROSITE" id="PS50853"/>
    </source>
</evidence>
<feature type="domain" description="SEA" evidence="1">
    <location>
        <begin position="97"/>
        <end position="149"/>
    </location>
</feature>
<dbReference type="SUPFAM" id="SSF49265">
    <property type="entry name" value="Fibronectin type III"/>
    <property type="match status" value="1"/>
</dbReference>
<gene>
    <name evidence="3" type="primary">Umodl1</name>
    <name evidence="3" type="ORF">ASASCU_R15685</name>
</gene>
<feature type="non-terminal residue" evidence="3">
    <location>
        <position position="1"/>
    </location>
</feature>
<dbReference type="InterPro" id="IPR013783">
    <property type="entry name" value="Ig-like_fold"/>
</dbReference>
<dbReference type="AlphaFoldDB" id="A0A7K7LEQ1"/>
<accession>A0A7K7LEQ1</accession>
<dbReference type="InterPro" id="IPR036116">
    <property type="entry name" value="FN3_sf"/>
</dbReference>
<feature type="domain" description="Fibronectin type-III" evidence="2">
    <location>
        <begin position="12"/>
        <end position="99"/>
    </location>
</feature>
<dbReference type="Gene3D" id="2.60.40.10">
    <property type="entry name" value="Immunoglobulins"/>
    <property type="match status" value="1"/>
</dbReference>
<dbReference type="PROSITE" id="PS50024">
    <property type="entry name" value="SEA"/>
    <property type="match status" value="1"/>
</dbReference>
<dbReference type="Pfam" id="PF00041">
    <property type="entry name" value="fn3"/>
    <property type="match status" value="1"/>
</dbReference>